<dbReference type="CDD" id="cd08875">
    <property type="entry name" value="START_ArGLABRA2_like"/>
    <property type="match status" value="1"/>
</dbReference>
<evidence type="ECO:0000256" key="7">
    <source>
        <dbReference type="ARBA" id="ARBA00023163"/>
    </source>
</evidence>
<keyword evidence="3" id="KW-0805">Transcription regulation</keyword>
<dbReference type="SMART" id="SM00234">
    <property type="entry name" value="START"/>
    <property type="match status" value="1"/>
</dbReference>
<dbReference type="Proteomes" id="UP000489600">
    <property type="component" value="Unassembled WGS sequence"/>
</dbReference>
<dbReference type="Gene3D" id="3.30.530.20">
    <property type="match status" value="1"/>
</dbReference>
<dbReference type="Pfam" id="PF25797">
    <property type="entry name" value="PDF2_C"/>
    <property type="match status" value="1"/>
</dbReference>
<dbReference type="SUPFAM" id="SSF46689">
    <property type="entry name" value="Homeodomain-like"/>
    <property type="match status" value="1"/>
</dbReference>
<gene>
    <name evidence="15" type="ORF">ANE_LOCUS18264</name>
</gene>
<evidence type="ECO:0000256" key="1">
    <source>
        <dbReference type="ARBA" id="ARBA00004123"/>
    </source>
</evidence>
<feature type="compositionally biased region" description="Basic and acidic residues" evidence="12">
    <location>
        <begin position="25"/>
        <end position="34"/>
    </location>
</feature>
<dbReference type="GO" id="GO:0003677">
    <property type="term" value="F:DNA binding"/>
    <property type="evidence" value="ECO:0007669"/>
    <property type="project" value="UniProtKB-UniRule"/>
</dbReference>
<dbReference type="GO" id="GO:0005634">
    <property type="term" value="C:nucleus"/>
    <property type="evidence" value="ECO:0007669"/>
    <property type="project" value="UniProtKB-SubCell"/>
</dbReference>
<keyword evidence="4 11" id="KW-0175">Coiled coil</keyword>
<dbReference type="FunFam" id="1.10.10.60:FF:000229">
    <property type="entry name" value="Homeobox-leucine zipper protein HDG1"/>
    <property type="match status" value="1"/>
</dbReference>
<dbReference type="InterPro" id="IPR042160">
    <property type="entry name" value="HD-Zip_IV"/>
</dbReference>
<evidence type="ECO:0000259" key="14">
    <source>
        <dbReference type="PROSITE" id="PS50848"/>
    </source>
</evidence>
<keyword evidence="8 9" id="KW-0539">Nucleus</keyword>
<dbReference type="PROSITE" id="PS50848">
    <property type="entry name" value="START"/>
    <property type="match status" value="1"/>
</dbReference>
<comment type="subcellular location">
    <subcellularLocation>
        <location evidence="1 9 10">Nucleus</location>
    </subcellularLocation>
</comment>
<dbReference type="SMART" id="SM00389">
    <property type="entry name" value="HOX"/>
    <property type="match status" value="1"/>
</dbReference>
<feature type="coiled-coil region" evidence="11">
    <location>
        <begin position="114"/>
        <end position="141"/>
    </location>
</feature>
<evidence type="ECO:0000256" key="8">
    <source>
        <dbReference type="ARBA" id="ARBA00023242"/>
    </source>
</evidence>
<keyword evidence="6 9" id="KW-0371">Homeobox</keyword>
<dbReference type="Pfam" id="PF00046">
    <property type="entry name" value="Homeodomain"/>
    <property type="match status" value="1"/>
</dbReference>
<dbReference type="InterPro" id="IPR001356">
    <property type="entry name" value="HD"/>
</dbReference>
<evidence type="ECO:0000256" key="6">
    <source>
        <dbReference type="ARBA" id="ARBA00023155"/>
    </source>
</evidence>
<evidence type="ECO:0000256" key="3">
    <source>
        <dbReference type="ARBA" id="ARBA00023015"/>
    </source>
</evidence>
<evidence type="ECO:0000256" key="2">
    <source>
        <dbReference type="ARBA" id="ARBA00006789"/>
    </source>
</evidence>
<evidence type="ECO:0000256" key="12">
    <source>
        <dbReference type="SAM" id="MobiDB-lite"/>
    </source>
</evidence>
<feature type="domain" description="START" evidence="14">
    <location>
        <begin position="239"/>
        <end position="470"/>
    </location>
</feature>
<reference evidence="15" key="1">
    <citation type="submission" date="2019-07" db="EMBL/GenBank/DDBJ databases">
        <authorList>
            <person name="Dittberner H."/>
        </authorList>
    </citation>
    <scope>NUCLEOTIDE SEQUENCE [LARGE SCALE GENOMIC DNA]</scope>
</reference>
<dbReference type="Pfam" id="PF01852">
    <property type="entry name" value="START"/>
    <property type="match status" value="1"/>
</dbReference>
<evidence type="ECO:0000313" key="16">
    <source>
        <dbReference type="Proteomes" id="UP000489600"/>
    </source>
</evidence>
<evidence type="ECO:0000313" key="15">
    <source>
        <dbReference type="EMBL" id="VVB07820.1"/>
    </source>
</evidence>
<dbReference type="InterPro" id="IPR002913">
    <property type="entry name" value="START_lipid-bd_dom"/>
</dbReference>
<evidence type="ECO:0000259" key="13">
    <source>
        <dbReference type="PROSITE" id="PS50071"/>
    </source>
</evidence>
<evidence type="ECO:0000256" key="10">
    <source>
        <dbReference type="RuleBase" id="RU000682"/>
    </source>
</evidence>
<dbReference type="SUPFAM" id="SSF55961">
    <property type="entry name" value="Bet v1-like"/>
    <property type="match status" value="2"/>
</dbReference>
<feature type="compositionally biased region" description="Basic residues" evidence="12">
    <location>
        <begin position="55"/>
        <end position="66"/>
    </location>
</feature>
<dbReference type="PROSITE" id="PS50071">
    <property type="entry name" value="HOMEOBOX_2"/>
    <property type="match status" value="1"/>
</dbReference>
<dbReference type="AlphaFoldDB" id="A0A565C2F0"/>
<dbReference type="InterPro" id="IPR017970">
    <property type="entry name" value="Homeobox_CS"/>
</dbReference>
<dbReference type="InterPro" id="IPR057993">
    <property type="entry name" value="HD-Zip_IV_C"/>
</dbReference>
<protein>
    <submittedName>
        <fullName evidence="15">Uncharacterized protein</fullName>
    </submittedName>
</protein>
<name>A0A565C2F0_9BRAS</name>
<dbReference type="GO" id="GO:0030154">
    <property type="term" value="P:cell differentiation"/>
    <property type="evidence" value="ECO:0007669"/>
    <property type="project" value="UniProtKB-ARBA"/>
</dbReference>
<evidence type="ECO:0000256" key="11">
    <source>
        <dbReference type="SAM" id="Coils"/>
    </source>
</evidence>
<dbReference type="PANTHER" id="PTHR45654">
    <property type="entry name" value="HOMEOBOX-LEUCINE ZIPPER PROTEIN MERISTEM L1"/>
    <property type="match status" value="1"/>
</dbReference>
<keyword evidence="7" id="KW-0804">Transcription</keyword>
<dbReference type="PROSITE" id="PS00027">
    <property type="entry name" value="HOMEOBOX_1"/>
    <property type="match status" value="1"/>
</dbReference>
<feature type="domain" description="Homeobox" evidence="13">
    <location>
        <begin position="55"/>
        <end position="115"/>
    </location>
</feature>
<feature type="region of interest" description="Disordered" evidence="12">
    <location>
        <begin position="1"/>
        <end position="67"/>
    </location>
</feature>
<organism evidence="15 16">
    <name type="scientific">Arabis nemorensis</name>
    <dbReference type="NCBI Taxonomy" id="586526"/>
    <lineage>
        <taxon>Eukaryota</taxon>
        <taxon>Viridiplantae</taxon>
        <taxon>Streptophyta</taxon>
        <taxon>Embryophyta</taxon>
        <taxon>Tracheophyta</taxon>
        <taxon>Spermatophyta</taxon>
        <taxon>Magnoliopsida</taxon>
        <taxon>eudicotyledons</taxon>
        <taxon>Gunneridae</taxon>
        <taxon>Pentapetalae</taxon>
        <taxon>rosids</taxon>
        <taxon>malvids</taxon>
        <taxon>Brassicales</taxon>
        <taxon>Brassicaceae</taxon>
        <taxon>Arabideae</taxon>
        <taxon>Arabis</taxon>
    </lineage>
</organism>
<dbReference type="Gene3D" id="1.10.10.60">
    <property type="entry name" value="Homeodomain-like"/>
    <property type="match status" value="1"/>
</dbReference>
<dbReference type="FunFam" id="3.30.530.20:FF:000026">
    <property type="entry name" value="Homeobox-leucine zipper protein GLABRA 2"/>
    <property type="match status" value="1"/>
</dbReference>
<evidence type="ECO:0000256" key="5">
    <source>
        <dbReference type="ARBA" id="ARBA00023125"/>
    </source>
</evidence>
<evidence type="ECO:0000256" key="4">
    <source>
        <dbReference type="ARBA" id="ARBA00023054"/>
    </source>
</evidence>
<dbReference type="CDD" id="cd00086">
    <property type="entry name" value="homeodomain"/>
    <property type="match status" value="1"/>
</dbReference>
<sequence>MFESHHMFDMTPKSTSDNDLGIIGSREDDFETKSGTEVTTENPSGEELQDPNQRPNKKKRYHRHTQRQIQELESFFKECPHPDDKQRKELSRDLCLEPLQVKFWFQNKRTQMKAQHERHENQILKSDNDKLRAENNRYKEALSNATCPNCGGPAAIGEMSFDEQHIRIENARLREEIDRISAIAAKYVGKPLGSSFAPLAIHAPSRSLDLEVGNFGNQTGFVGEMYGTGDILRSVSIPSETDKPMIVELAVAAMEELVRMAQAGDPLWVSTDNSVEILNEEEYFRTFPRGIGPKPLELRSEASRESAVVIMNHINLVEILMDVNQWSCVFSGIVSRALTLEVLSTGVAGNYNGALQVMTAEFQVPSPLVPTRENYFVRYCKQHSDGSWAVVDVSLDSLRPNPISRTRRRPSGCLIQELPNGYSKVTWIEHMEVDDRSVHTMYKPLVHSGLAFGAKRWVSTLERQCERLASSMASNIRAGDLSVITGPEGRKSMLKLAERMVMSFCSGVGASTAHAWTTMTATGSDDVRVMTRKSMDDPGRPPGIVLSAATSFWIPVAPKRVFDFLRDENSRSEWDILSNGGTVQEMAHIANGREPGNCVSLLRVNSGNSSQSNMLILQESCTDASGSYVIYAPVDIVAMNVVLSGGDPDYVALLPSGFAILPDGSVGGGTGDGNHQEVATSSGSCGSLLTVAFQILVDSVPTAKLSLGSVATVNSLIKCTVERIKAAVACDGGGGGA</sequence>
<evidence type="ECO:0000256" key="9">
    <source>
        <dbReference type="PROSITE-ProRule" id="PRU00108"/>
    </source>
</evidence>
<dbReference type="GO" id="GO:0008289">
    <property type="term" value="F:lipid binding"/>
    <property type="evidence" value="ECO:0007669"/>
    <property type="project" value="InterPro"/>
</dbReference>
<accession>A0A565C2F0</accession>
<comment type="caution">
    <text evidence="15">The sequence shown here is derived from an EMBL/GenBank/DDBJ whole genome shotgun (WGS) entry which is preliminary data.</text>
</comment>
<dbReference type="GO" id="GO:0000981">
    <property type="term" value="F:DNA-binding transcription factor activity, RNA polymerase II-specific"/>
    <property type="evidence" value="ECO:0007669"/>
    <property type="project" value="InterPro"/>
</dbReference>
<keyword evidence="5 9" id="KW-0238">DNA-binding</keyword>
<dbReference type="InterPro" id="IPR009057">
    <property type="entry name" value="Homeodomain-like_sf"/>
</dbReference>
<dbReference type="PANTHER" id="PTHR45654:SF98">
    <property type="entry name" value="HOMEOBOX-LEUCINE ZIPPER PROTEIN PROTODERMAL FACTOR 2"/>
    <property type="match status" value="1"/>
</dbReference>
<dbReference type="OrthoDB" id="6159439at2759"/>
<dbReference type="EMBL" id="CABITT030000006">
    <property type="protein sequence ID" value="VVB07820.1"/>
    <property type="molecule type" value="Genomic_DNA"/>
</dbReference>
<keyword evidence="16" id="KW-1185">Reference proteome</keyword>
<dbReference type="InterPro" id="IPR023393">
    <property type="entry name" value="START-like_dom_sf"/>
</dbReference>
<comment type="similarity">
    <text evidence="2">Belongs to the HD-ZIP homeobox family. Class IV subfamily.</text>
</comment>
<proteinExistence type="inferred from homology"/>
<feature type="DNA-binding region" description="Homeobox" evidence="9">
    <location>
        <begin position="57"/>
        <end position="116"/>
    </location>
</feature>